<accession>Q4SK31</accession>
<gene>
    <name evidence="2" type="ORF">GSTENG00016918001</name>
</gene>
<dbReference type="KEGG" id="tng:GSTEN00016918G001"/>
<feature type="region of interest" description="Disordered" evidence="1">
    <location>
        <begin position="57"/>
        <end position="98"/>
    </location>
</feature>
<feature type="non-terminal residue" evidence="2">
    <location>
        <position position="98"/>
    </location>
</feature>
<dbReference type="AlphaFoldDB" id="Q4SK31"/>
<protein>
    <submittedName>
        <fullName evidence="2">(spotted green pufferfish) hypothetical protein</fullName>
    </submittedName>
</protein>
<dbReference type="EMBL" id="CAAE01014570">
    <property type="protein sequence ID" value="CAF99001.1"/>
    <property type="molecule type" value="Genomic_DNA"/>
</dbReference>
<organism evidence="2">
    <name type="scientific">Tetraodon nigroviridis</name>
    <name type="common">Spotted green pufferfish</name>
    <name type="synonym">Chelonodon nigroviridis</name>
    <dbReference type="NCBI Taxonomy" id="99883"/>
    <lineage>
        <taxon>Eukaryota</taxon>
        <taxon>Metazoa</taxon>
        <taxon>Chordata</taxon>
        <taxon>Craniata</taxon>
        <taxon>Vertebrata</taxon>
        <taxon>Euteleostomi</taxon>
        <taxon>Actinopterygii</taxon>
        <taxon>Neopterygii</taxon>
        <taxon>Teleostei</taxon>
        <taxon>Neoteleostei</taxon>
        <taxon>Acanthomorphata</taxon>
        <taxon>Eupercaria</taxon>
        <taxon>Tetraodontiformes</taxon>
        <taxon>Tetradontoidea</taxon>
        <taxon>Tetraodontidae</taxon>
        <taxon>Tetraodon</taxon>
    </lineage>
</organism>
<reference evidence="2" key="1">
    <citation type="journal article" date="2004" name="Nature">
        <title>Genome duplication in the teleost fish Tetraodon nigroviridis reveals the early vertebrate proto-karyotype.</title>
        <authorList>
            <person name="Jaillon O."/>
            <person name="Aury J.-M."/>
            <person name="Brunet F."/>
            <person name="Petit J.-L."/>
            <person name="Stange-Thomann N."/>
            <person name="Mauceli E."/>
            <person name="Bouneau L."/>
            <person name="Fischer C."/>
            <person name="Ozouf-Costaz C."/>
            <person name="Bernot A."/>
            <person name="Nicaud S."/>
            <person name="Jaffe D."/>
            <person name="Fisher S."/>
            <person name="Lutfalla G."/>
            <person name="Dossat C."/>
            <person name="Segurens B."/>
            <person name="Dasilva C."/>
            <person name="Salanoubat M."/>
            <person name="Levy M."/>
            <person name="Boudet N."/>
            <person name="Castellano S."/>
            <person name="Anthouard V."/>
            <person name="Jubin C."/>
            <person name="Castelli V."/>
            <person name="Katinka M."/>
            <person name="Vacherie B."/>
            <person name="Biemont C."/>
            <person name="Skalli Z."/>
            <person name="Cattolico L."/>
            <person name="Poulain J."/>
            <person name="De Berardinis V."/>
            <person name="Cruaud C."/>
            <person name="Duprat S."/>
            <person name="Brottier P."/>
            <person name="Coutanceau J.-P."/>
            <person name="Gouzy J."/>
            <person name="Parra G."/>
            <person name="Lardier G."/>
            <person name="Chapple C."/>
            <person name="McKernan K.J."/>
            <person name="McEwan P."/>
            <person name="Bosak S."/>
            <person name="Kellis M."/>
            <person name="Volff J.-N."/>
            <person name="Guigo R."/>
            <person name="Zody M.C."/>
            <person name="Mesirov J."/>
            <person name="Lindblad-Toh K."/>
            <person name="Birren B."/>
            <person name="Nusbaum C."/>
            <person name="Kahn D."/>
            <person name="Robinson-Rechavi M."/>
            <person name="Laudet V."/>
            <person name="Schachter V."/>
            <person name="Quetier F."/>
            <person name="Saurin W."/>
            <person name="Scarpelli C."/>
            <person name="Wincker P."/>
            <person name="Lander E.S."/>
            <person name="Weissenbach J."/>
            <person name="Roest Crollius H."/>
        </authorList>
    </citation>
    <scope>NUCLEOTIDE SEQUENCE [LARGE SCALE GENOMIC DNA]</scope>
</reference>
<sequence length="98" mass="10613">MAVILIKIRSCYAAKTVFDIAFQQAQAVVTSFPPAPSRKTEAVYEKWKKGGKCHLLSATPPGSVPAPTKTNPNPPNRSSGNVGPKCVTYHEKPENFSQ</sequence>
<evidence type="ECO:0000256" key="1">
    <source>
        <dbReference type="SAM" id="MobiDB-lite"/>
    </source>
</evidence>
<proteinExistence type="predicted"/>
<evidence type="ECO:0000313" key="2">
    <source>
        <dbReference type="EMBL" id="CAF99001.1"/>
    </source>
</evidence>
<comment type="caution">
    <text evidence="2">The sequence shown here is derived from an EMBL/GenBank/DDBJ whole genome shotgun (WGS) entry which is preliminary data.</text>
</comment>
<reference evidence="2" key="2">
    <citation type="submission" date="2004-02" db="EMBL/GenBank/DDBJ databases">
        <authorList>
            <consortium name="Genoscope"/>
            <consortium name="Whitehead Institute Centre for Genome Research"/>
        </authorList>
    </citation>
    <scope>NUCLEOTIDE SEQUENCE</scope>
</reference>
<feature type="compositionally biased region" description="Basic and acidic residues" evidence="1">
    <location>
        <begin position="88"/>
        <end position="98"/>
    </location>
</feature>
<name>Q4SK31_TETNG</name>